<keyword evidence="10" id="KW-0812">Transmembrane</keyword>
<dbReference type="EC" id="3.2.1.4" evidence="9"/>
<accession>A0A9Q1K0L4</accession>
<evidence type="ECO:0000256" key="7">
    <source>
        <dbReference type="ARBA" id="ARBA00023326"/>
    </source>
</evidence>
<dbReference type="PROSITE" id="PS00592">
    <property type="entry name" value="GH9_2"/>
    <property type="match status" value="1"/>
</dbReference>
<keyword evidence="9" id="KW-0732">Signal</keyword>
<gene>
    <name evidence="12" type="ORF">Cgig2_004309</name>
</gene>
<dbReference type="EMBL" id="JAKOGI010000471">
    <property type="protein sequence ID" value="KAJ8434543.1"/>
    <property type="molecule type" value="Genomic_DNA"/>
</dbReference>
<evidence type="ECO:0000256" key="10">
    <source>
        <dbReference type="SAM" id="Phobius"/>
    </source>
</evidence>
<dbReference type="SUPFAM" id="SSF48208">
    <property type="entry name" value="Six-hairpin glycosidases"/>
    <property type="match status" value="1"/>
</dbReference>
<keyword evidence="5 8" id="KW-0119">Carbohydrate metabolism</keyword>
<dbReference type="InterPro" id="IPR018221">
    <property type="entry name" value="Glyco_hydro_9_His_AS"/>
</dbReference>
<keyword evidence="7 8" id="KW-0624">Polysaccharide degradation</keyword>
<keyword evidence="10" id="KW-0472">Membrane</keyword>
<evidence type="ECO:0000256" key="2">
    <source>
        <dbReference type="ARBA" id="ARBA00007072"/>
    </source>
</evidence>
<evidence type="ECO:0000256" key="6">
    <source>
        <dbReference type="ARBA" id="ARBA00023295"/>
    </source>
</evidence>
<dbReference type="GO" id="GO:0030245">
    <property type="term" value="P:cellulose catabolic process"/>
    <property type="evidence" value="ECO:0007669"/>
    <property type="project" value="UniProtKB-KW"/>
</dbReference>
<dbReference type="Pfam" id="PF00759">
    <property type="entry name" value="Glyco_hydro_9"/>
    <property type="match status" value="1"/>
</dbReference>
<comment type="caution">
    <text evidence="12">The sequence shown here is derived from an EMBL/GenBank/DDBJ whole genome shotgun (WGS) entry which is preliminary data.</text>
</comment>
<dbReference type="GO" id="GO:0008810">
    <property type="term" value="F:cellulase activity"/>
    <property type="evidence" value="ECO:0007669"/>
    <property type="project" value="UniProtKB-EC"/>
</dbReference>
<dbReference type="AlphaFoldDB" id="A0A9Q1K0L4"/>
<dbReference type="InterPro" id="IPR001701">
    <property type="entry name" value="Glyco_hydro_9"/>
</dbReference>
<reference evidence="12" key="1">
    <citation type="submission" date="2022-04" db="EMBL/GenBank/DDBJ databases">
        <title>Carnegiea gigantea Genome sequencing and assembly v2.</title>
        <authorList>
            <person name="Copetti D."/>
            <person name="Sanderson M.J."/>
            <person name="Burquez A."/>
            <person name="Wojciechowski M.F."/>
        </authorList>
    </citation>
    <scope>NUCLEOTIDE SEQUENCE</scope>
    <source>
        <strain evidence="12">SGP5-SGP5p</strain>
        <tissue evidence="12">Aerial part</tissue>
    </source>
</reference>
<keyword evidence="6 8" id="KW-0326">Glycosidase</keyword>
<evidence type="ECO:0000256" key="4">
    <source>
        <dbReference type="ARBA" id="ARBA00023001"/>
    </source>
</evidence>
<evidence type="ECO:0000313" key="12">
    <source>
        <dbReference type="EMBL" id="KAJ8434543.1"/>
    </source>
</evidence>
<comment type="similarity">
    <text evidence="2 8 9">Belongs to the glycosyl hydrolase 9 (cellulase E) family.</text>
</comment>
<feature type="chain" id="PRO_5040533886" description="Endoglucanase" evidence="9">
    <location>
        <begin position="25"/>
        <end position="505"/>
    </location>
</feature>
<dbReference type="InterPro" id="IPR008928">
    <property type="entry name" value="6-hairpin_glycosidase_sf"/>
</dbReference>
<dbReference type="PANTHER" id="PTHR22298">
    <property type="entry name" value="ENDO-1,4-BETA-GLUCANASE"/>
    <property type="match status" value="1"/>
</dbReference>
<keyword evidence="4 9" id="KW-0136">Cellulose degradation</keyword>
<evidence type="ECO:0000256" key="5">
    <source>
        <dbReference type="ARBA" id="ARBA00023277"/>
    </source>
</evidence>
<feature type="domain" description="Glycoside hydrolase family 9" evidence="11">
    <location>
        <begin position="28"/>
        <end position="496"/>
    </location>
</feature>
<evidence type="ECO:0000256" key="1">
    <source>
        <dbReference type="ARBA" id="ARBA00000966"/>
    </source>
</evidence>
<proteinExistence type="inferred from homology"/>
<feature type="active site" evidence="8">
    <location>
        <position position="425"/>
    </location>
</feature>
<keyword evidence="13" id="KW-1185">Reference proteome</keyword>
<name>A0A9Q1K0L4_9CARY</name>
<evidence type="ECO:0000259" key="11">
    <source>
        <dbReference type="Pfam" id="PF00759"/>
    </source>
</evidence>
<keyword evidence="10" id="KW-1133">Transmembrane helix</keyword>
<feature type="transmembrane region" description="Helical" evidence="10">
    <location>
        <begin position="74"/>
        <end position="98"/>
    </location>
</feature>
<organism evidence="12 13">
    <name type="scientific">Carnegiea gigantea</name>
    <dbReference type="NCBI Taxonomy" id="171969"/>
    <lineage>
        <taxon>Eukaryota</taxon>
        <taxon>Viridiplantae</taxon>
        <taxon>Streptophyta</taxon>
        <taxon>Embryophyta</taxon>
        <taxon>Tracheophyta</taxon>
        <taxon>Spermatophyta</taxon>
        <taxon>Magnoliopsida</taxon>
        <taxon>eudicotyledons</taxon>
        <taxon>Gunneridae</taxon>
        <taxon>Pentapetalae</taxon>
        <taxon>Caryophyllales</taxon>
        <taxon>Cactineae</taxon>
        <taxon>Cactaceae</taxon>
        <taxon>Cactoideae</taxon>
        <taxon>Echinocereeae</taxon>
        <taxon>Carnegiea</taxon>
    </lineage>
</organism>
<feature type="signal peptide" evidence="9">
    <location>
        <begin position="1"/>
        <end position="24"/>
    </location>
</feature>
<dbReference type="Gene3D" id="1.50.10.10">
    <property type="match status" value="1"/>
</dbReference>
<sequence>MRIRLTRIATLVSIMITVITRCNGQHDYKDALTKSIVFLECQRSGKLPPNNRVPWRGDSGLEDGQLAGVSFSLVILYIYLFFFSLLIILTKLFSWVICNQLRLIKKMQVDLVGGYYDAGDNVKYGLPMAFTVTTLAWGAIFYESQLQELGELENVRAAVKWGTDYFLKAASRHNRLYVQVGDPIQDHQCWVRPENMKTGRTVLMIDEQHPGSEIAAETAAAMAASSILFRHLFKFAGQFKGTFDGECPFYCSYSGFNDEMQWAATWLYAANRNQTYLKYIQEESIDANVGEFNWDLKYAATQILLTQLFFEGEPSLEEYKKMADSYICAVIPGSPYAQAHFTPGGLLYMRDGANLQYATAASFAFSVYGDLLAKYNQQVHCGEKQFNPQDLLAFAKQQMDYILGSNPQGRSYMVGFGNNPPTQPHHRGASVPVLPQDTVVSCARSFIDWFTKNAPNPNELTGAIVGGPDRNDYFEDRRHIGNYEEPCTYVNSLAVGPLARLAAGH</sequence>
<keyword evidence="3 8" id="KW-0378">Hydrolase</keyword>
<dbReference type="OrthoDB" id="10257085at2759"/>
<evidence type="ECO:0000256" key="3">
    <source>
        <dbReference type="ARBA" id="ARBA00022801"/>
    </source>
</evidence>
<evidence type="ECO:0000256" key="9">
    <source>
        <dbReference type="RuleBase" id="RU361166"/>
    </source>
</evidence>
<dbReference type="Proteomes" id="UP001153076">
    <property type="component" value="Unassembled WGS sequence"/>
</dbReference>
<evidence type="ECO:0000313" key="13">
    <source>
        <dbReference type="Proteomes" id="UP001153076"/>
    </source>
</evidence>
<comment type="catalytic activity">
    <reaction evidence="1 9">
        <text>Endohydrolysis of (1-&gt;4)-beta-D-glucosidic linkages in cellulose, lichenin and cereal beta-D-glucans.</text>
        <dbReference type="EC" id="3.2.1.4"/>
    </reaction>
</comment>
<protein>
    <recommendedName>
        <fullName evidence="9">Endoglucanase</fullName>
        <ecNumber evidence="9">3.2.1.4</ecNumber>
    </recommendedName>
</protein>
<dbReference type="InterPro" id="IPR012341">
    <property type="entry name" value="6hp_glycosidase-like_sf"/>
</dbReference>
<evidence type="ECO:0000256" key="8">
    <source>
        <dbReference type="PROSITE-ProRule" id="PRU10059"/>
    </source>
</evidence>